<evidence type="ECO:0000313" key="1">
    <source>
        <dbReference type="EMBL" id="OGX85084.1"/>
    </source>
</evidence>
<dbReference type="EMBL" id="MDZB01000110">
    <property type="protein sequence ID" value="OGX85084.1"/>
    <property type="molecule type" value="Genomic_DNA"/>
</dbReference>
<keyword evidence="2" id="KW-1185">Reference proteome</keyword>
<name>A0A1G1T2I2_9BACT</name>
<sequence>MSNDSPFVKFSFQRNTSVEQIEDTLGRESSDQEQEEAKRIPFSVDNVFCSICEDIFTTIESGFSDILPLFRAANLSQTDSVILADGTLARLFFLIQVWRTSVCREEVKLSEETAESLRLLILNHAEASPEAIRQFPLVITYLETLGEEAEYTTNLVGLTNSRSPNLLFMNDFVIQFYERVESVIWFDFYGLNEEGAYHEFVNTVGDELIVHVFHNDKRKQFIHDLLHAEKVRPSVDAYINLFVQGWKHVFGELPSAQIQQEFVNEVLSGERALGLKYTKEQLLHSIMDFVNGRAGF</sequence>
<reference evidence="1 2" key="1">
    <citation type="submission" date="2016-08" db="EMBL/GenBank/DDBJ databases">
        <title>Hymenobacter coccineus sp. nov., Hymenobacter lapidarius sp. nov. and Hymenobacter glacialis sp. nov., isolated from Antarctic soil.</title>
        <authorList>
            <person name="Sedlacek I."/>
            <person name="Kralova S."/>
            <person name="Kyrova K."/>
            <person name="Maslanova I."/>
            <person name="Stankova E."/>
            <person name="Vrbovska V."/>
            <person name="Nemec M."/>
            <person name="Bartak M."/>
            <person name="Svec P."/>
            <person name="Busse H.-J."/>
            <person name="Pantucek R."/>
        </authorList>
    </citation>
    <scope>NUCLEOTIDE SEQUENCE [LARGE SCALE GENOMIC DNA]</scope>
    <source>
        <strain evidence="1 2">CCM 8643</strain>
    </source>
</reference>
<protein>
    <submittedName>
        <fullName evidence="1">Uncharacterized protein</fullName>
    </submittedName>
</protein>
<organism evidence="1 2">
    <name type="scientific">Hymenobacter lapidarius</name>
    <dbReference type="NCBI Taxonomy" id="1908237"/>
    <lineage>
        <taxon>Bacteria</taxon>
        <taxon>Pseudomonadati</taxon>
        <taxon>Bacteroidota</taxon>
        <taxon>Cytophagia</taxon>
        <taxon>Cytophagales</taxon>
        <taxon>Hymenobacteraceae</taxon>
        <taxon>Hymenobacter</taxon>
    </lineage>
</organism>
<dbReference type="Proteomes" id="UP000176294">
    <property type="component" value="Unassembled WGS sequence"/>
</dbReference>
<evidence type="ECO:0000313" key="2">
    <source>
        <dbReference type="Proteomes" id="UP000176294"/>
    </source>
</evidence>
<gene>
    <name evidence="1" type="ORF">BEN47_15310</name>
</gene>
<accession>A0A1G1T2I2</accession>
<proteinExistence type="predicted"/>
<dbReference type="AlphaFoldDB" id="A0A1G1T2I2"/>
<comment type="caution">
    <text evidence="1">The sequence shown here is derived from an EMBL/GenBank/DDBJ whole genome shotgun (WGS) entry which is preliminary data.</text>
</comment>